<protein>
    <recommendedName>
        <fullName evidence="7">Amino acid transporter</fullName>
    </recommendedName>
</protein>
<evidence type="ECO:0000256" key="7">
    <source>
        <dbReference type="RuleBase" id="RU361216"/>
    </source>
</evidence>
<gene>
    <name evidence="9" type="ORF">K7432_007245</name>
</gene>
<keyword evidence="6 7" id="KW-0472">Membrane</keyword>
<evidence type="ECO:0000313" key="9">
    <source>
        <dbReference type="EMBL" id="KAK9764887.1"/>
    </source>
</evidence>
<feature type="region of interest" description="Disordered" evidence="8">
    <location>
        <begin position="443"/>
        <end position="463"/>
    </location>
</feature>
<comment type="caution">
    <text evidence="9">The sequence shown here is derived from an EMBL/GenBank/DDBJ whole genome shotgun (WGS) entry which is preliminary data.</text>
</comment>
<keyword evidence="2 7" id="KW-0813">Transport</keyword>
<keyword evidence="4 7" id="KW-0812">Transmembrane</keyword>
<evidence type="ECO:0000256" key="3">
    <source>
        <dbReference type="ARBA" id="ARBA00022475"/>
    </source>
</evidence>
<keyword evidence="7" id="KW-0769">Symport</keyword>
<evidence type="ECO:0000256" key="6">
    <source>
        <dbReference type="ARBA" id="ARBA00023136"/>
    </source>
</evidence>
<reference evidence="9 10" key="1">
    <citation type="submission" date="2023-04" db="EMBL/GenBank/DDBJ databases">
        <title>Genome of Basidiobolus ranarum AG-B5.</title>
        <authorList>
            <person name="Stajich J.E."/>
            <person name="Carter-House D."/>
            <person name="Gryganskyi A."/>
        </authorList>
    </citation>
    <scope>NUCLEOTIDE SEQUENCE [LARGE SCALE GENOMIC DNA]</scope>
    <source>
        <strain evidence="9 10">AG-B5</strain>
    </source>
</reference>
<feature type="transmembrane region" description="Helical" evidence="7">
    <location>
        <begin position="66"/>
        <end position="85"/>
    </location>
</feature>
<keyword evidence="5 7" id="KW-1133">Transmembrane helix</keyword>
<dbReference type="PANTHER" id="PTHR42865">
    <property type="entry name" value="PROTON/GLUTAMATE-ASPARTATE SYMPORTER"/>
    <property type="match status" value="1"/>
</dbReference>
<dbReference type="PRINTS" id="PR00173">
    <property type="entry name" value="EDTRNSPORT"/>
</dbReference>
<feature type="transmembrane region" description="Helical" evidence="7">
    <location>
        <begin position="251"/>
        <end position="269"/>
    </location>
</feature>
<keyword evidence="10" id="KW-1185">Reference proteome</keyword>
<feature type="compositionally biased region" description="Basic and acidic residues" evidence="8">
    <location>
        <begin position="448"/>
        <end position="463"/>
    </location>
</feature>
<evidence type="ECO:0000256" key="1">
    <source>
        <dbReference type="ARBA" id="ARBA00004651"/>
    </source>
</evidence>
<dbReference type="Pfam" id="PF00375">
    <property type="entry name" value="SDF"/>
    <property type="match status" value="1"/>
</dbReference>
<evidence type="ECO:0000256" key="5">
    <source>
        <dbReference type="ARBA" id="ARBA00022989"/>
    </source>
</evidence>
<evidence type="ECO:0000256" key="4">
    <source>
        <dbReference type="ARBA" id="ARBA00022692"/>
    </source>
</evidence>
<feature type="transmembrane region" description="Helical" evidence="7">
    <location>
        <begin position="174"/>
        <end position="191"/>
    </location>
</feature>
<name>A0ABR2WTQ2_9FUNG</name>
<comment type="similarity">
    <text evidence="7">Belongs to the dicarboxylate/amino acid:cation symporter (DAACS) (TC 2.A.23) family.</text>
</comment>
<feature type="transmembrane region" description="Helical" evidence="7">
    <location>
        <begin position="212"/>
        <end position="231"/>
    </location>
</feature>
<evidence type="ECO:0000313" key="10">
    <source>
        <dbReference type="Proteomes" id="UP001479436"/>
    </source>
</evidence>
<comment type="subcellular location">
    <subcellularLocation>
        <location evidence="1">Cell membrane</location>
        <topology evidence="1">Multi-pass membrane protein</topology>
    </subcellularLocation>
    <subcellularLocation>
        <location evidence="7">Membrane</location>
        <topology evidence="7">Multi-pass membrane protein</topology>
    </subcellularLocation>
</comment>
<keyword evidence="3" id="KW-1003">Cell membrane</keyword>
<dbReference type="EMBL" id="JASJQH010000350">
    <property type="protein sequence ID" value="KAK9764887.1"/>
    <property type="molecule type" value="Genomic_DNA"/>
</dbReference>
<dbReference type="PANTHER" id="PTHR42865:SF7">
    <property type="entry name" value="PROTON_GLUTAMATE-ASPARTATE SYMPORTER"/>
    <property type="match status" value="1"/>
</dbReference>
<accession>A0ABR2WTQ2</accession>
<dbReference type="SUPFAM" id="SSF118215">
    <property type="entry name" value="Proton glutamate symport protein"/>
    <property type="match status" value="1"/>
</dbReference>
<evidence type="ECO:0000256" key="2">
    <source>
        <dbReference type="ARBA" id="ARBA00022448"/>
    </source>
</evidence>
<dbReference type="InterPro" id="IPR001991">
    <property type="entry name" value="Na-dicarboxylate_symporter"/>
</dbReference>
<dbReference type="Proteomes" id="UP001479436">
    <property type="component" value="Unassembled WGS sequence"/>
</dbReference>
<sequence>MSSIDHSSPSNGRQIMTKILLPFKWCWKQLKRINLTIWIFTSMVVGVLLGWLAPDFSVNLQPISNVFLYMIQCLIVPLIFSTLTVGISGHGDDVAKIGRLALKSIIYFEILTVFALALGTAMANLLKPGSGVSLNGVDAGEGNEMSNSTTMTWESELYSIVPKSFFEAASGNEVLQIVFCAIVFSIAMIKAPNHVKQPMLTFLSSLSELMFIVTRIVMNFAPFGIGASLAYTIGKSGVGILVTLGKLLGCFYLSLVIFIVVILLPNVLLARIPLKGFIKCIGQPTLIGFSTASSEAALPLAMENLQNFGVPKSIVAFVMPVGYSFNLAGTTLYLALASIFAAQAGGINMPLGQQVVMMFTLMLTSKGVAAVPRASLVILSATLKSYNLPLEAVAVIMGVDALMDMGRTGINIIGNCLATVVMAKWENDFGKTMEEDQVSLEDELEAGPDDKQHDIKEQTYHHY</sequence>
<organism evidence="9 10">
    <name type="scientific">Basidiobolus ranarum</name>
    <dbReference type="NCBI Taxonomy" id="34480"/>
    <lineage>
        <taxon>Eukaryota</taxon>
        <taxon>Fungi</taxon>
        <taxon>Fungi incertae sedis</taxon>
        <taxon>Zoopagomycota</taxon>
        <taxon>Entomophthoromycotina</taxon>
        <taxon>Basidiobolomycetes</taxon>
        <taxon>Basidiobolales</taxon>
        <taxon>Basidiobolaceae</taxon>
        <taxon>Basidiobolus</taxon>
    </lineage>
</organism>
<feature type="transmembrane region" description="Helical" evidence="7">
    <location>
        <begin position="106"/>
        <end position="126"/>
    </location>
</feature>
<dbReference type="InterPro" id="IPR036458">
    <property type="entry name" value="Na:dicarbo_symporter_sf"/>
</dbReference>
<dbReference type="Gene3D" id="1.10.3860.10">
    <property type="entry name" value="Sodium:dicarboxylate symporter"/>
    <property type="match status" value="1"/>
</dbReference>
<proteinExistence type="inferred from homology"/>
<evidence type="ECO:0000256" key="8">
    <source>
        <dbReference type="SAM" id="MobiDB-lite"/>
    </source>
</evidence>
<feature type="transmembrane region" description="Helical" evidence="7">
    <location>
        <begin position="33"/>
        <end position="54"/>
    </location>
</feature>